<protein>
    <submittedName>
        <fullName evidence="1">Uncharacterized protein</fullName>
    </submittedName>
</protein>
<dbReference type="AlphaFoldDB" id="A0A5D0NKL9"/>
<comment type="caution">
    <text evidence="1">The sequence shown here is derived from an EMBL/GenBank/DDBJ whole genome shotgun (WGS) entry which is preliminary data.</text>
</comment>
<dbReference type="RefSeq" id="WP_067890786.1">
    <property type="nucleotide sequence ID" value="NZ_VSFG01000004.1"/>
</dbReference>
<dbReference type="EMBL" id="VSFG01000004">
    <property type="protein sequence ID" value="TYB44849.1"/>
    <property type="molecule type" value="Genomic_DNA"/>
</dbReference>
<sequence length="354" mass="38306">MPHTPGIAAFTGQPSDLAECRAGTDLIGHPEVQEFLQGVTDPDTALIELTAVLDGGDAFRAGMMAFVCGVLVERGGSVSIPVDAVLALMERHLLLAKDRADRVEGADGSDGGAPSDDELFEHSPDLVRAHHALPFVLLAAMTMLSRDEAARMRLRARPGLAALVDALEKHYKTLYYVREVLALVDGRDVLLIDVRNRRGFVLGLTGVQDRMYHFFALAQDALLRHAGPGYLGAEPADPAAVRYARNRELTAADHQAAADLLDHQLIGFFYPGVKRPAGEAVTGLFFPGSAPFEAIPVVAGVPTLFLAERSFHAQWSPGNMYPVLHEALESRVSLRELPSEDVEAWLAEFTKPSD</sequence>
<evidence type="ECO:0000313" key="2">
    <source>
        <dbReference type="Proteomes" id="UP000323380"/>
    </source>
</evidence>
<reference evidence="1 2" key="1">
    <citation type="submission" date="2019-08" db="EMBL/GenBank/DDBJ databases">
        <title>Actinomadura sp. nov. CYP1-5 isolated from mountain soil.</title>
        <authorList>
            <person name="Songsumanus A."/>
            <person name="Kuncharoen N."/>
            <person name="Kudo T."/>
            <person name="Yuki M."/>
            <person name="Igarashi Y."/>
            <person name="Tanasupawat S."/>
        </authorList>
    </citation>
    <scope>NUCLEOTIDE SEQUENCE [LARGE SCALE GENOMIC DNA]</scope>
    <source>
        <strain evidence="1 2">JCM 14158</strain>
    </source>
</reference>
<organism evidence="1 2">
    <name type="scientific">Actinomadura chibensis</name>
    <dbReference type="NCBI Taxonomy" id="392828"/>
    <lineage>
        <taxon>Bacteria</taxon>
        <taxon>Bacillati</taxon>
        <taxon>Actinomycetota</taxon>
        <taxon>Actinomycetes</taxon>
        <taxon>Streptosporangiales</taxon>
        <taxon>Thermomonosporaceae</taxon>
        <taxon>Actinomadura</taxon>
    </lineage>
</organism>
<accession>A0A5D0NKL9</accession>
<proteinExistence type="predicted"/>
<evidence type="ECO:0000313" key="1">
    <source>
        <dbReference type="EMBL" id="TYB44849.1"/>
    </source>
</evidence>
<name>A0A5D0NKL9_9ACTN</name>
<dbReference type="Proteomes" id="UP000323380">
    <property type="component" value="Unassembled WGS sequence"/>
</dbReference>
<gene>
    <name evidence="1" type="ORF">FXF69_22160</name>
</gene>
<dbReference type="STRING" id="1220554.GCA_001552135_02914"/>
<keyword evidence="2" id="KW-1185">Reference proteome</keyword>